<proteinExistence type="predicted"/>
<organism evidence="1">
    <name type="scientific">marine sediment metagenome</name>
    <dbReference type="NCBI Taxonomy" id="412755"/>
    <lineage>
        <taxon>unclassified sequences</taxon>
        <taxon>metagenomes</taxon>
        <taxon>ecological metagenomes</taxon>
    </lineage>
</organism>
<reference evidence="1" key="1">
    <citation type="journal article" date="2014" name="Front. Microbiol.">
        <title>High frequency of phylogenetically diverse reductive dehalogenase-homologous genes in deep subseafloor sedimentary metagenomes.</title>
        <authorList>
            <person name="Kawai M."/>
            <person name="Futagami T."/>
            <person name="Toyoda A."/>
            <person name="Takaki Y."/>
            <person name="Nishi S."/>
            <person name="Hori S."/>
            <person name="Arai W."/>
            <person name="Tsubouchi T."/>
            <person name="Morono Y."/>
            <person name="Uchiyama I."/>
            <person name="Ito T."/>
            <person name="Fujiyama A."/>
            <person name="Inagaki F."/>
            <person name="Takami H."/>
        </authorList>
    </citation>
    <scope>NUCLEOTIDE SEQUENCE</scope>
    <source>
        <strain evidence="1">Expedition CK06-06</strain>
    </source>
</reference>
<feature type="non-terminal residue" evidence="1">
    <location>
        <position position="1"/>
    </location>
</feature>
<gene>
    <name evidence="1" type="ORF">S01H4_26827</name>
</gene>
<sequence>LENTGTAITSGDNYGQIEWEGNDYNTSANGIRASIQVKGHGAGTQGEVAMYFRTSYVGADSNVDRMIIDHIGNVGIGTTSPNQVGYGGSSKVLSLKANSSGGECVLELIGLGNADNDQVGVLNFMSQAETTPLASIKGLRYTSDTSGKLTFETSAVERMRIDNTPICFVSSPFKLKFLTLTFIKSSNFGVASTMFSFNLSSDVAP</sequence>
<dbReference type="EMBL" id="BART01012992">
    <property type="protein sequence ID" value="GAG87854.1"/>
    <property type="molecule type" value="Genomic_DNA"/>
</dbReference>
<accession>X1AXF7</accession>
<protein>
    <submittedName>
        <fullName evidence="1">Uncharacterized protein</fullName>
    </submittedName>
</protein>
<name>X1AXF7_9ZZZZ</name>
<comment type="caution">
    <text evidence="1">The sequence shown here is derived from an EMBL/GenBank/DDBJ whole genome shotgun (WGS) entry which is preliminary data.</text>
</comment>
<dbReference type="AlphaFoldDB" id="X1AXF7"/>
<evidence type="ECO:0000313" key="1">
    <source>
        <dbReference type="EMBL" id="GAG87854.1"/>
    </source>
</evidence>